<dbReference type="HOGENOM" id="CLU_2308256_0_0_1"/>
<proteinExistence type="predicted"/>
<sequence length="100" mass="11349">MSRMVSPSQTSYVFWEPSFRIKVIFSSSPGFGFFKWPWFKNEDVEKGRNLVVVVVRVSRDGEVRKRCAAMFDILAVCPARVTIFSIGGGLSIDTRSAYFV</sequence>
<evidence type="ECO:0000313" key="1">
    <source>
        <dbReference type="EMBL" id="CAY86708.1"/>
    </source>
</evidence>
<dbReference type="Proteomes" id="UP000000286">
    <property type="component" value="Chromosome XVI"/>
</dbReference>
<gene>
    <name evidence="1" type="ORF">EC1118_1P2_0243g</name>
</gene>
<dbReference type="AlphaFoldDB" id="C8ZIC7"/>
<reference evidence="1 2" key="1">
    <citation type="journal article" date="2009" name="Proc. Natl. Acad. Sci. U.S.A.">
        <title>Eukaryote-to-eukaryote gene transfer events revealed by the genome sequence of the wine yeast Saccharomyces cerevisiae EC1118.</title>
        <authorList>
            <person name="Novo M."/>
            <person name="Bigey F."/>
            <person name="Beyne E."/>
            <person name="Galeote V."/>
            <person name="Gavory F."/>
            <person name="Mallet S."/>
            <person name="Cambot B."/>
            <person name="Legras J.L."/>
            <person name="Wincker P."/>
            <person name="Casaregola S."/>
            <person name="Dequin S."/>
        </authorList>
    </citation>
    <scope>NUCLEOTIDE SEQUENCE [LARGE SCALE GENOMIC DNA]</scope>
    <source>
        <strain evidence="2">Lalvin EC1118 / Prise de mousse</strain>
    </source>
</reference>
<organism evidence="1 2">
    <name type="scientific">Saccharomyces cerevisiae (strain Lalvin EC1118 / Prise de mousse)</name>
    <name type="common">Baker's yeast</name>
    <dbReference type="NCBI Taxonomy" id="643680"/>
    <lineage>
        <taxon>Eukaryota</taxon>
        <taxon>Fungi</taxon>
        <taxon>Dikarya</taxon>
        <taxon>Ascomycota</taxon>
        <taxon>Saccharomycotina</taxon>
        <taxon>Saccharomycetes</taxon>
        <taxon>Saccharomycetales</taxon>
        <taxon>Saccharomycetaceae</taxon>
        <taxon>Saccharomyces</taxon>
    </lineage>
</organism>
<dbReference type="EMBL" id="FN394217">
    <property type="protein sequence ID" value="CAY86708.1"/>
    <property type="molecule type" value="Genomic_DNA"/>
</dbReference>
<evidence type="ECO:0000313" key="2">
    <source>
        <dbReference type="Proteomes" id="UP000000286"/>
    </source>
</evidence>
<protein>
    <submittedName>
        <fullName evidence="1">EC1118_1P2_0243p</fullName>
    </submittedName>
</protein>
<name>C8ZIC7_YEAS8</name>
<accession>C8ZIC7</accession>